<dbReference type="RefSeq" id="WP_319157116.1">
    <property type="nucleotide sequence ID" value="NZ_CP138359.1"/>
</dbReference>
<evidence type="ECO:0000256" key="2">
    <source>
        <dbReference type="ARBA" id="ARBA00023315"/>
    </source>
</evidence>
<dbReference type="GO" id="GO:0016747">
    <property type="term" value="F:acyltransferase activity, transferring groups other than amino-acyl groups"/>
    <property type="evidence" value="ECO:0007669"/>
    <property type="project" value="InterPro"/>
</dbReference>
<feature type="region of interest" description="Disordered" evidence="3">
    <location>
        <begin position="1"/>
        <end position="23"/>
    </location>
</feature>
<protein>
    <submittedName>
        <fullName evidence="5">GNAT family N-acetyltransferase</fullName>
    </submittedName>
</protein>
<feature type="compositionally biased region" description="Basic residues" evidence="3">
    <location>
        <begin position="216"/>
        <end position="225"/>
    </location>
</feature>
<dbReference type="PANTHER" id="PTHR43877">
    <property type="entry name" value="AMINOALKYLPHOSPHONATE N-ACETYLTRANSFERASE-RELATED-RELATED"/>
    <property type="match status" value="1"/>
</dbReference>
<proteinExistence type="predicted"/>
<keyword evidence="6" id="KW-1185">Reference proteome</keyword>
<organism evidence="5 6">
    <name type="scientific">Sanguibacter biliveldensis</name>
    <dbReference type="NCBI Taxonomy" id="3030830"/>
    <lineage>
        <taxon>Bacteria</taxon>
        <taxon>Bacillati</taxon>
        <taxon>Actinomycetota</taxon>
        <taxon>Actinomycetes</taxon>
        <taxon>Micrococcales</taxon>
        <taxon>Sanguibacteraceae</taxon>
        <taxon>Sanguibacter</taxon>
    </lineage>
</organism>
<dbReference type="PANTHER" id="PTHR43877:SF2">
    <property type="entry name" value="AMINOALKYLPHOSPHONATE N-ACETYLTRANSFERASE-RELATED"/>
    <property type="match status" value="1"/>
</dbReference>
<dbReference type="EMBL" id="CP138359">
    <property type="protein sequence ID" value="WPF82041.1"/>
    <property type="molecule type" value="Genomic_DNA"/>
</dbReference>
<feature type="region of interest" description="Disordered" evidence="3">
    <location>
        <begin position="204"/>
        <end position="225"/>
    </location>
</feature>
<evidence type="ECO:0000313" key="6">
    <source>
        <dbReference type="Proteomes" id="UP001304340"/>
    </source>
</evidence>
<dbReference type="InterPro" id="IPR050832">
    <property type="entry name" value="Bact_Acetyltransf"/>
</dbReference>
<dbReference type="PROSITE" id="PS51186">
    <property type="entry name" value="GNAT"/>
    <property type="match status" value="1"/>
</dbReference>
<evidence type="ECO:0000256" key="3">
    <source>
        <dbReference type="SAM" id="MobiDB-lite"/>
    </source>
</evidence>
<keyword evidence="1" id="KW-0808">Transferase</keyword>
<dbReference type="Proteomes" id="UP001304340">
    <property type="component" value="Chromosome"/>
</dbReference>
<dbReference type="AlphaFoldDB" id="A0AAF0Z7S7"/>
<dbReference type="SUPFAM" id="SSF55729">
    <property type="entry name" value="Acyl-CoA N-acyltransferases (Nat)"/>
    <property type="match status" value="1"/>
</dbReference>
<evidence type="ECO:0000313" key="5">
    <source>
        <dbReference type="EMBL" id="WPF82041.1"/>
    </source>
</evidence>
<accession>A0AAF0Z7S7</accession>
<dbReference type="Pfam" id="PF00583">
    <property type="entry name" value="Acetyltransf_1"/>
    <property type="match status" value="1"/>
</dbReference>
<keyword evidence="2" id="KW-0012">Acyltransferase</keyword>
<feature type="domain" description="N-acetyltransferase" evidence="4">
    <location>
        <begin position="29"/>
        <end position="191"/>
    </location>
</feature>
<reference evidence="6" key="1">
    <citation type="submission" date="2023-11" db="EMBL/GenBank/DDBJ databases">
        <authorList>
            <person name="Helweg L.P."/>
            <person name="Kiel A."/>
            <person name="Hitz F."/>
            <person name="Ruckert-Reed C."/>
            <person name="Busche T."/>
            <person name="Kaltschmidt B."/>
            <person name="Kaltschmidt C."/>
        </authorList>
    </citation>
    <scope>NUCLEOTIDE SEQUENCE [LARGE SCALE GENOMIC DNA]</scope>
    <source>
        <strain evidence="6">4.1</strain>
    </source>
</reference>
<evidence type="ECO:0000259" key="4">
    <source>
        <dbReference type="PROSITE" id="PS51186"/>
    </source>
</evidence>
<dbReference type="CDD" id="cd04301">
    <property type="entry name" value="NAT_SF"/>
    <property type="match status" value="1"/>
</dbReference>
<evidence type="ECO:0000256" key="1">
    <source>
        <dbReference type="ARBA" id="ARBA00022679"/>
    </source>
</evidence>
<dbReference type="InterPro" id="IPR000182">
    <property type="entry name" value="GNAT_dom"/>
</dbReference>
<dbReference type="Gene3D" id="3.40.630.30">
    <property type="match status" value="1"/>
</dbReference>
<feature type="compositionally biased region" description="Low complexity" evidence="3">
    <location>
        <begin position="204"/>
        <end position="213"/>
    </location>
</feature>
<sequence>MTAVDEQASRPVTTAPRYAAHAPRDAAPVTVRLVEPSEHDAVAALLVDAYTSDYDISGEYRASLSAVAERAAEHEVWVAVGADGQLLGTVATPRAGRLISELARDGELDFRLLGVSPAARGRGVGETLTRHVLDLARERGASRVVMNSGPQMISAHRLYHRLGFARSHERETRVLDDGTRLFAFVLELSAPAVPGVPGGPCAPGASPVPAAPAHHLSTHPRTAKA</sequence>
<dbReference type="KEGG" id="sbil:SANBI_003372"/>
<name>A0AAF0Z7S7_9MICO</name>
<dbReference type="InterPro" id="IPR016181">
    <property type="entry name" value="Acyl_CoA_acyltransferase"/>
</dbReference>
<gene>
    <name evidence="5" type="ORF">SANBI_003372</name>
</gene>